<accession>A0A835TP53</accession>
<dbReference type="Pfam" id="PF05997">
    <property type="entry name" value="Nop52"/>
    <property type="match status" value="1"/>
</dbReference>
<feature type="compositionally biased region" description="Acidic residues" evidence="5">
    <location>
        <begin position="391"/>
        <end position="403"/>
    </location>
</feature>
<feature type="compositionally biased region" description="Polar residues" evidence="5">
    <location>
        <begin position="472"/>
        <end position="481"/>
    </location>
</feature>
<keyword evidence="3" id="KW-0698">rRNA processing</keyword>
<evidence type="ECO:0000256" key="1">
    <source>
        <dbReference type="ARBA" id="ARBA00004123"/>
    </source>
</evidence>
<feature type="compositionally biased region" description="Acidic residues" evidence="5">
    <location>
        <begin position="294"/>
        <end position="306"/>
    </location>
</feature>
<dbReference type="OrthoDB" id="2019504at2759"/>
<dbReference type="GO" id="GO:0005634">
    <property type="term" value="C:nucleus"/>
    <property type="evidence" value="ECO:0007669"/>
    <property type="project" value="UniProtKB-SubCell"/>
</dbReference>
<gene>
    <name evidence="7" type="ORF">IHE44_0004972</name>
    <name evidence="6" type="ORF">IHE44_009935</name>
</gene>
<feature type="compositionally biased region" description="Basic and acidic residues" evidence="5">
    <location>
        <begin position="421"/>
        <end position="433"/>
    </location>
</feature>
<evidence type="ECO:0000256" key="4">
    <source>
        <dbReference type="ARBA" id="ARBA00023242"/>
    </source>
</evidence>
<feature type="compositionally biased region" description="Low complexity" evidence="5">
    <location>
        <begin position="499"/>
        <end position="508"/>
    </location>
</feature>
<reference evidence="7 8" key="2">
    <citation type="journal article" date="2021" name="J. Hered.">
        <title>Feather Gene Expression Elucidates the Developmental Basis of Plumage Iridescence in African Starlings.</title>
        <authorList>
            <person name="Rubenstein D.R."/>
            <person name="Corvelo A."/>
            <person name="MacManes M.D."/>
            <person name="Maia R."/>
            <person name="Narzisi G."/>
            <person name="Rousaki A."/>
            <person name="Vandenabeele P."/>
            <person name="Shawkey M.D."/>
            <person name="Solomon J."/>
        </authorList>
    </citation>
    <scope>NUCLEOTIDE SEQUENCE [LARGE SCALE GENOMIC DNA]</scope>
    <source>
        <strain evidence="7">SS15</strain>
    </source>
</reference>
<sequence length="1038" mass="116077">RGRGREGVRAGRREGTPLATPRCGHARSDWVGALGGVVWAWFVGQAPPTAPPRAVPEQRQHRDNGGFAQRLAANEKRIRDRALKKLRGYIGVRTQRPAGGFSQEELLKIWKGLFYCMWMQDKPLLQEELAANISQLIHVFQNTEARHLFIQTFWQTMNREWNGIDNLRLDKYYMLMRLILRQSFEVLKRNEWDEGLVEPLLQLLMKEVMDPDSNSPTGIKFHFIDIYLDELAKVGAKELTADQNLKFIEPFCKIAAKSKDRRVLHAVATGVFEMIVDQSPFAIEDLMKELGTNSDEEDVSEEDKQENEEMLKTKDRCLSRKSAQNSEKTENINENADDGIGTVLQFDYKAVADKIFEFASKKNTPSLNRKRLYKLVKKFQDLAEGIFPQDIPEDVSTDEDDDESGRRKRKKKAVKPWQQNELEKVKEDKEELSSVKVPSVPQRKRKKRKKRDSPSADSGTADGNSEEGKAETSVSNASSQEKVPENNKERKRKKLLVNEASETTSAATDTRENHSICVQNSLTDAEQSKKSQLKKMNPKVQNVPAKPACQNGPATASAAEDVSPSVTPLPPKAVKRKQKAGAVLVNGDPPVQQTDLKTSKEGLLGTLPRKAGAESAPSRKVTLKTKLVGLEGMKVSSQNAATLKKKRKVKEVLNSVEANGVLETVCKKSKKVESSAALPPLKKKKAKPGSDFVKFEKSTVPKAVFFRKARSTISSTRTPLQLNKLQTPSSKKVTFGLNKNMTAEFKKTDKSILVSPEGPSRVAFNPEQKPRHGVLKSPSVTPAKEPQMKRPFNMSAKKRSTAKRNKIQSLLRFGLEKKCLAVAQVVTGANKPSQPAESGTNHRIIFSNLSAKAGLSLSHEKSLIFPGLPPAPSAAFPEGLTRLLVFCFSTSVPELSPHSVHELLPGLRFRCIAARDHLYNLDGNSEEGENLKSFFGNFPYMNEAKALQQMSTLELSLEPQPGARAKLFMKLHTSYSCDPVREKLIYNCFKILGYFQVADWSQLLNSNPSQFSHQVCDSPWFVVLPEINFTLFSFTVKD</sequence>
<evidence type="ECO:0000256" key="3">
    <source>
        <dbReference type="ARBA" id="ARBA00022552"/>
    </source>
</evidence>
<feature type="compositionally biased region" description="Basic residues" evidence="5">
    <location>
        <begin position="442"/>
        <end position="451"/>
    </location>
</feature>
<feature type="compositionally biased region" description="Basic and acidic residues" evidence="5">
    <location>
        <begin position="1"/>
        <end position="15"/>
    </location>
</feature>
<feature type="region of interest" description="Disordered" evidence="5">
    <location>
        <begin position="1"/>
        <end position="21"/>
    </location>
</feature>
<feature type="region of interest" description="Disordered" evidence="5">
    <location>
        <begin position="756"/>
        <end position="789"/>
    </location>
</feature>
<keyword evidence="8" id="KW-1185">Reference proteome</keyword>
<dbReference type="AlphaFoldDB" id="A0A835TP53"/>
<dbReference type="Proteomes" id="UP000618051">
    <property type="component" value="Unassembled WGS sequence"/>
</dbReference>
<dbReference type="PANTHER" id="PTHR13026">
    <property type="entry name" value="NNP-1 PROTEIN NOVEL NUCLEAR PROTEIN 1 NOP52"/>
    <property type="match status" value="1"/>
</dbReference>
<dbReference type="PANTHER" id="PTHR13026:SF0">
    <property type="entry name" value="RIBOSOMAL RNA PROCESSING 1B"/>
    <property type="match status" value="1"/>
</dbReference>
<feature type="compositionally biased region" description="Basic and acidic residues" evidence="5">
    <location>
        <begin position="307"/>
        <end position="318"/>
    </location>
</feature>
<protein>
    <submittedName>
        <fullName evidence="6">Ribosomal RNA processing protein 1 B</fullName>
    </submittedName>
</protein>
<reference evidence="7" key="3">
    <citation type="submission" date="2022-01" db="EMBL/GenBank/DDBJ databases">
        <authorList>
            <person name="Rubenstein D.R."/>
        </authorList>
    </citation>
    <scope>NUCLEOTIDE SEQUENCE</scope>
    <source>
        <strain evidence="7">SS15</strain>
        <tissue evidence="7">Liver</tissue>
    </source>
</reference>
<evidence type="ECO:0000313" key="6">
    <source>
        <dbReference type="EMBL" id="KAG0113745.1"/>
    </source>
</evidence>
<reference evidence="6" key="1">
    <citation type="submission" date="2020-10" db="EMBL/GenBank/DDBJ databases">
        <title>Feather gene expression reveals the developmental basis of iridescence in African starlings.</title>
        <authorList>
            <person name="Rubenstein D.R."/>
        </authorList>
    </citation>
    <scope>NUCLEOTIDE SEQUENCE</scope>
    <source>
        <strain evidence="6">SS15</strain>
        <tissue evidence="6">Liver</tissue>
    </source>
</reference>
<dbReference type="GO" id="GO:0006364">
    <property type="term" value="P:rRNA processing"/>
    <property type="evidence" value="ECO:0007669"/>
    <property type="project" value="InterPro"/>
</dbReference>
<name>A0A835TP53_9PASS</name>
<proteinExistence type="inferred from homology"/>
<evidence type="ECO:0000256" key="5">
    <source>
        <dbReference type="SAM" id="MobiDB-lite"/>
    </source>
</evidence>
<comment type="subcellular location">
    <subcellularLocation>
        <location evidence="1">Nucleus</location>
    </subcellularLocation>
</comment>
<feature type="region of interest" description="Disordered" evidence="5">
    <location>
        <begin position="390"/>
        <end position="571"/>
    </location>
</feature>
<organism evidence="6">
    <name type="scientific">Lamprotornis superbus</name>
    <dbReference type="NCBI Taxonomy" id="245042"/>
    <lineage>
        <taxon>Eukaryota</taxon>
        <taxon>Metazoa</taxon>
        <taxon>Chordata</taxon>
        <taxon>Craniata</taxon>
        <taxon>Vertebrata</taxon>
        <taxon>Euteleostomi</taxon>
        <taxon>Archelosauria</taxon>
        <taxon>Archosauria</taxon>
        <taxon>Dinosauria</taxon>
        <taxon>Saurischia</taxon>
        <taxon>Theropoda</taxon>
        <taxon>Coelurosauria</taxon>
        <taxon>Aves</taxon>
        <taxon>Neognathae</taxon>
        <taxon>Neoaves</taxon>
        <taxon>Telluraves</taxon>
        <taxon>Australaves</taxon>
        <taxon>Passeriformes</taxon>
        <taxon>Sturnidae</taxon>
        <taxon>Lamprotornis</taxon>
    </lineage>
</organism>
<dbReference type="EMBL" id="JADDUC010000404">
    <property type="protein sequence ID" value="KAG0113745.1"/>
    <property type="molecule type" value="Genomic_DNA"/>
</dbReference>
<dbReference type="EMBL" id="JADDUC020000002">
    <property type="protein sequence ID" value="KAI1241499.1"/>
    <property type="molecule type" value="Genomic_DNA"/>
</dbReference>
<feature type="region of interest" description="Disordered" evidence="5">
    <location>
        <begin position="49"/>
        <end position="70"/>
    </location>
</feature>
<evidence type="ECO:0000313" key="8">
    <source>
        <dbReference type="Proteomes" id="UP000618051"/>
    </source>
</evidence>
<evidence type="ECO:0000256" key="2">
    <source>
        <dbReference type="ARBA" id="ARBA00006374"/>
    </source>
</evidence>
<dbReference type="GO" id="GO:0030688">
    <property type="term" value="C:preribosome, small subunit precursor"/>
    <property type="evidence" value="ECO:0007669"/>
    <property type="project" value="InterPro"/>
</dbReference>
<feature type="non-terminal residue" evidence="6">
    <location>
        <position position="1038"/>
    </location>
</feature>
<comment type="caution">
    <text evidence="6">The sequence shown here is derived from an EMBL/GenBank/DDBJ whole genome shotgun (WGS) entry which is preliminary data.</text>
</comment>
<keyword evidence="4" id="KW-0539">Nucleus</keyword>
<dbReference type="InterPro" id="IPR010301">
    <property type="entry name" value="RRP1"/>
</dbReference>
<comment type="similarity">
    <text evidence="2">Belongs to the RRP1 family.</text>
</comment>
<feature type="region of interest" description="Disordered" evidence="5">
    <location>
        <begin position="292"/>
        <end position="335"/>
    </location>
</feature>
<evidence type="ECO:0000313" key="7">
    <source>
        <dbReference type="EMBL" id="KAI1241499.1"/>
    </source>
</evidence>
<feature type="compositionally biased region" description="Polar residues" evidence="5">
    <location>
        <begin position="516"/>
        <end position="525"/>
    </location>
</feature>